<dbReference type="KEGG" id="dtm:BJL86_2002"/>
<dbReference type="OrthoDB" id="188274at2"/>
<sequence length="259" mass="27390">MSTLFRGQEGSGVPVATKTGDFGEHQWSRRWIADLEARATRSAITSGRSAARNRWVLDVQIGWQKVVAHVQGSQPSPFEVTFDFPPPDPGDVPVIEGELTKVGLAAALAGSIDDALATVLLPAVDGQTRHSCSCPDQPGPCLHAIAVACVLVERLDKSPQDLFRMRGYPPRAGNGGARRRTPRPGAGGTSDVIPFWDADPQLPPPPEPSGSVSDLLDGASARAFANAVAHGNTLATLAILSDLEDLYHSLGDVPEPPEK</sequence>
<dbReference type="PANTHER" id="PTHR38133:SF1">
    <property type="entry name" value="SLR1429 PROTEIN"/>
    <property type="match status" value="1"/>
</dbReference>
<name>A0A173LMB1_9ACTN</name>
<evidence type="ECO:0000256" key="2">
    <source>
        <dbReference type="SAM" id="MobiDB-lite"/>
    </source>
</evidence>
<dbReference type="PANTHER" id="PTHR38133">
    <property type="entry name" value="SLR1429 PROTEIN"/>
    <property type="match status" value="1"/>
</dbReference>
<dbReference type="InterPro" id="IPR007527">
    <property type="entry name" value="Znf_SWIM"/>
</dbReference>
<organism evidence="4 5">
    <name type="scientific">Dietzia timorensis</name>
    <dbReference type="NCBI Taxonomy" id="499555"/>
    <lineage>
        <taxon>Bacteria</taxon>
        <taxon>Bacillati</taxon>
        <taxon>Actinomycetota</taxon>
        <taxon>Actinomycetes</taxon>
        <taxon>Mycobacteriales</taxon>
        <taxon>Dietziaceae</taxon>
        <taxon>Dietzia</taxon>
    </lineage>
</organism>
<keyword evidence="1" id="KW-0863">Zinc-finger</keyword>
<dbReference type="PROSITE" id="PS50966">
    <property type="entry name" value="ZF_SWIM"/>
    <property type="match status" value="1"/>
</dbReference>
<evidence type="ECO:0000259" key="3">
    <source>
        <dbReference type="PROSITE" id="PS50966"/>
    </source>
</evidence>
<proteinExistence type="predicted"/>
<dbReference type="RefSeq" id="WP_067472002.1">
    <property type="nucleotide sequence ID" value="NZ_CP015961.1"/>
</dbReference>
<dbReference type="Pfam" id="PF04434">
    <property type="entry name" value="SWIM"/>
    <property type="match status" value="1"/>
</dbReference>
<evidence type="ECO:0000256" key="1">
    <source>
        <dbReference type="PROSITE-ProRule" id="PRU00325"/>
    </source>
</evidence>
<dbReference type="AlphaFoldDB" id="A0A173LMB1"/>
<reference evidence="4 5" key="1">
    <citation type="submission" date="2016-06" db="EMBL/GenBank/DDBJ databases">
        <title>Complete genome sequence of a saline-alkali tolerant type strain Dietzia timorensis ID05-A0528T.</title>
        <authorList>
            <person name="Wu X."/>
        </authorList>
    </citation>
    <scope>NUCLEOTIDE SEQUENCE [LARGE SCALE GENOMIC DNA]</scope>
    <source>
        <strain evidence="4 5">ID05-A0528</strain>
    </source>
</reference>
<keyword evidence="1" id="KW-0862">Zinc</keyword>
<keyword evidence="5" id="KW-1185">Reference proteome</keyword>
<evidence type="ECO:0000313" key="5">
    <source>
        <dbReference type="Proteomes" id="UP000186104"/>
    </source>
</evidence>
<keyword evidence="1" id="KW-0479">Metal-binding</keyword>
<feature type="region of interest" description="Disordered" evidence="2">
    <location>
        <begin position="162"/>
        <end position="214"/>
    </location>
</feature>
<dbReference type="Proteomes" id="UP000186104">
    <property type="component" value="Chromosome"/>
</dbReference>
<accession>A0A173LMB1</accession>
<protein>
    <recommendedName>
        <fullName evidence="3">SWIM-type domain-containing protein</fullName>
    </recommendedName>
</protein>
<gene>
    <name evidence="4" type="ORF">BJL86_2002</name>
</gene>
<evidence type="ECO:0000313" key="4">
    <source>
        <dbReference type="EMBL" id="ANI92769.1"/>
    </source>
</evidence>
<dbReference type="EMBL" id="CP015961">
    <property type="protein sequence ID" value="ANI92769.1"/>
    <property type="molecule type" value="Genomic_DNA"/>
</dbReference>
<feature type="domain" description="SWIM-type" evidence="3">
    <location>
        <begin position="117"/>
        <end position="152"/>
    </location>
</feature>
<dbReference type="GO" id="GO:0008270">
    <property type="term" value="F:zinc ion binding"/>
    <property type="evidence" value="ECO:0007669"/>
    <property type="project" value="UniProtKB-KW"/>
</dbReference>
<dbReference type="STRING" id="499555.BJL86_2002"/>